<feature type="non-terminal residue" evidence="2">
    <location>
        <position position="1"/>
    </location>
</feature>
<keyword evidence="1" id="KW-0812">Transmembrane</keyword>
<organism>
    <name type="scientific">Serpula lacrymans var. lacrymans (strain S7.9)</name>
    <name type="common">Dry rot fungus</name>
    <dbReference type="NCBI Taxonomy" id="578457"/>
    <lineage>
        <taxon>Eukaryota</taxon>
        <taxon>Fungi</taxon>
        <taxon>Dikarya</taxon>
        <taxon>Basidiomycota</taxon>
        <taxon>Agaricomycotina</taxon>
        <taxon>Agaricomycetes</taxon>
        <taxon>Agaricomycetidae</taxon>
        <taxon>Boletales</taxon>
        <taxon>Coniophorineae</taxon>
        <taxon>Serpulaceae</taxon>
        <taxon>Serpula</taxon>
    </lineage>
</organism>
<dbReference type="Proteomes" id="UP000008064">
    <property type="component" value="Unassembled WGS sequence"/>
</dbReference>
<dbReference type="AlphaFoldDB" id="F8NEX2"/>
<dbReference type="RefSeq" id="XP_007313004.1">
    <property type="nucleotide sequence ID" value="XM_007312942.1"/>
</dbReference>
<name>F8NEX2_SERL9</name>
<keyword evidence="1" id="KW-1133">Transmembrane helix</keyword>
<sequence length="102" mass="11230">VRFNPWIFFSQDEFGLTNCGRASLVLRVWVIITLGTAAITTLFFKTTSATIFSPQRDKLVSTSGSVTGGQLSPNFPGICLRTLSICKLAELDRSSNYPHRST</sequence>
<feature type="transmembrane region" description="Helical" evidence="1">
    <location>
        <begin position="24"/>
        <end position="44"/>
    </location>
</feature>
<dbReference type="HOGENOM" id="CLU_2284253_0_0_1"/>
<keyword evidence="1" id="KW-0472">Membrane</keyword>
<proteinExistence type="predicted"/>
<dbReference type="GeneID" id="18817220"/>
<gene>
    <name evidence="2" type="ORF">SERLADRAFT_455812</name>
</gene>
<protein>
    <submittedName>
        <fullName evidence="2">Uncharacterized protein</fullName>
    </submittedName>
</protein>
<evidence type="ECO:0000256" key="1">
    <source>
        <dbReference type="SAM" id="Phobius"/>
    </source>
</evidence>
<dbReference type="EMBL" id="GL945428">
    <property type="protein sequence ID" value="EGO31120.1"/>
    <property type="molecule type" value="Genomic_DNA"/>
</dbReference>
<evidence type="ECO:0000313" key="2">
    <source>
        <dbReference type="EMBL" id="EGO31120.1"/>
    </source>
</evidence>
<accession>F8NEX2</accession>
<reference evidence="2" key="1">
    <citation type="submission" date="2011-04" db="EMBL/GenBank/DDBJ databases">
        <title>Evolution of plant cell wall degrading machinery underlies the functional diversity of forest fungi.</title>
        <authorList>
            <consortium name="US DOE Joint Genome Institute (JGI-PGF)"/>
            <person name="Eastwood D.C."/>
            <person name="Floudas D."/>
            <person name="Binder M."/>
            <person name="Majcherczyk A."/>
            <person name="Schneider P."/>
            <person name="Aerts A."/>
            <person name="Asiegbu F.O."/>
            <person name="Baker S.E."/>
            <person name="Barry K."/>
            <person name="Bendiksby M."/>
            <person name="Blumentritt M."/>
            <person name="Coutinho P.M."/>
            <person name="Cullen D."/>
            <person name="Cullen D."/>
            <person name="Gathman A."/>
            <person name="Goodell B."/>
            <person name="Henrissat B."/>
            <person name="Ihrmark K."/>
            <person name="Kauserud H."/>
            <person name="Kohler A."/>
            <person name="LaButti K."/>
            <person name="Lapidus A."/>
            <person name="Lavin J.L."/>
            <person name="Lee Y.-H."/>
            <person name="Lindquist E."/>
            <person name="Lilly W."/>
            <person name="Lucas S."/>
            <person name="Morin E."/>
            <person name="Murat C."/>
            <person name="Oguiza J.A."/>
            <person name="Park J."/>
            <person name="Pisabarro A.G."/>
            <person name="Riley R."/>
            <person name="Rosling A."/>
            <person name="Salamov A."/>
            <person name="Schmidt O."/>
            <person name="Schmutz J."/>
            <person name="Skrede I."/>
            <person name="Stenlid J."/>
            <person name="Wiebenga A."/>
            <person name="Xie X."/>
            <person name="Kues U."/>
            <person name="Hibbett D.S."/>
            <person name="Hoffmeister D."/>
            <person name="Hogberg N."/>
            <person name="Martin F."/>
            <person name="Grigoriev I.V."/>
            <person name="Watkinson S.C."/>
        </authorList>
    </citation>
    <scope>NUCLEOTIDE SEQUENCE</scope>
    <source>
        <strain evidence="2">S7.9</strain>
    </source>
</reference>
<dbReference type="KEGG" id="sla:SERLADRAFT_455812"/>